<organism evidence="6">
    <name type="scientific">Cyanothece sp. (strain PCC 7425 / ATCC 29141)</name>
    <dbReference type="NCBI Taxonomy" id="395961"/>
    <lineage>
        <taxon>Bacteria</taxon>
        <taxon>Bacillati</taxon>
        <taxon>Cyanobacteriota</taxon>
        <taxon>Cyanophyceae</taxon>
        <taxon>Gomontiellales</taxon>
        <taxon>Cyanothecaceae</taxon>
        <taxon>Cyanothece</taxon>
    </lineage>
</organism>
<dbReference type="GO" id="GO:0019213">
    <property type="term" value="F:deacetylase activity"/>
    <property type="evidence" value="ECO:0007669"/>
    <property type="project" value="TreeGrafter"/>
</dbReference>
<dbReference type="InterPro" id="IPR006879">
    <property type="entry name" value="YdjC-like"/>
</dbReference>
<dbReference type="GO" id="GO:0005975">
    <property type="term" value="P:carbohydrate metabolic process"/>
    <property type="evidence" value="ECO:0007669"/>
    <property type="project" value="InterPro"/>
</dbReference>
<accession>B8HNE3</accession>
<keyword evidence="2" id="KW-0479">Metal-binding</keyword>
<evidence type="ECO:0000256" key="2">
    <source>
        <dbReference type="ARBA" id="ARBA00022723"/>
    </source>
</evidence>
<dbReference type="Pfam" id="PF04794">
    <property type="entry name" value="YdjC"/>
    <property type="match status" value="1"/>
</dbReference>
<gene>
    <name evidence="6" type="ordered locus">Cyan7425_4972</name>
</gene>
<comment type="cofactor">
    <cofactor evidence="1">
        <name>Mg(2+)</name>
        <dbReference type="ChEBI" id="CHEBI:18420"/>
    </cofactor>
</comment>
<reference evidence="6" key="1">
    <citation type="submission" date="2009-01" db="EMBL/GenBank/DDBJ databases">
        <title>Complete sequence of chromosome Cyanothece sp. PCC 7425.</title>
        <authorList>
            <consortium name="US DOE Joint Genome Institute"/>
            <person name="Lucas S."/>
            <person name="Copeland A."/>
            <person name="Lapidus A."/>
            <person name="Glavina del Rio T."/>
            <person name="Dalin E."/>
            <person name="Tice H."/>
            <person name="Bruce D."/>
            <person name="Goodwin L."/>
            <person name="Pitluck S."/>
            <person name="Sims D."/>
            <person name="Meineke L."/>
            <person name="Brettin T."/>
            <person name="Detter J.C."/>
            <person name="Han C."/>
            <person name="Larimer F."/>
            <person name="Land M."/>
            <person name="Hauser L."/>
            <person name="Kyrpides N."/>
            <person name="Ovchinnikova G."/>
            <person name="Liberton M."/>
            <person name="Stoeckel J."/>
            <person name="Banerjee A."/>
            <person name="Singh A."/>
            <person name="Page L."/>
            <person name="Sato H."/>
            <person name="Zhao L."/>
            <person name="Sherman L."/>
            <person name="Pakrasi H."/>
            <person name="Richardson P."/>
        </authorList>
    </citation>
    <scope>NUCLEOTIDE SEQUENCE</scope>
    <source>
        <strain evidence="6">PCC 7425</strain>
    </source>
</reference>
<evidence type="ECO:0000256" key="1">
    <source>
        <dbReference type="ARBA" id="ARBA00001946"/>
    </source>
</evidence>
<dbReference type="InterPro" id="IPR017836">
    <property type="entry name" value="Hopanoid_biosynth-assoc_HpnK"/>
</dbReference>
<dbReference type="PANTHER" id="PTHR31609">
    <property type="entry name" value="YDJC DEACETYLASE FAMILY MEMBER"/>
    <property type="match status" value="1"/>
</dbReference>
<evidence type="ECO:0000313" key="6">
    <source>
        <dbReference type="EMBL" id="ACL47270.1"/>
    </source>
</evidence>
<dbReference type="STRING" id="395961.Cyan7425_4972"/>
<name>B8HNE3_CYAP4</name>
<dbReference type="AlphaFoldDB" id="B8HNE3"/>
<dbReference type="HOGENOM" id="CLU_064244_2_0_3"/>
<keyword evidence="4" id="KW-0460">Magnesium</keyword>
<dbReference type="CDD" id="cd10804">
    <property type="entry name" value="YdjC_HpnK_like"/>
    <property type="match status" value="1"/>
</dbReference>
<proteinExistence type="predicted"/>
<evidence type="ECO:0000256" key="4">
    <source>
        <dbReference type="ARBA" id="ARBA00022842"/>
    </source>
</evidence>
<keyword evidence="5" id="KW-0119">Carbohydrate metabolism</keyword>
<dbReference type="Gene3D" id="3.20.20.370">
    <property type="entry name" value="Glycoside hydrolase/deacetylase"/>
    <property type="match status" value="1"/>
</dbReference>
<dbReference type="PANTHER" id="PTHR31609:SF1">
    <property type="entry name" value="CARBOHYDRATE DEACETYLASE"/>
    <property type="match status" value="1"/>
</dbReference>
<dbReference type="NCBIfam" id="TIGR03473">
    <property type="entry name" value="HpnK"/>
    <property type="match status" value="1"/>
</dbReference>
<evidence type="ECO:0000256" key="5">
    <source>
        <dbReference type="ARBA" id="ARBA00023277"/>
    </source>
</evidence>
<dbReference type="EMBL" id="CP001344">
    <property type="protein sequence ID" value="ACL47270.1"/>
    <property type="molecule type" value="Genomic_DNA"/>
</dbReference>
<protein>
    <submittedName>
        <fullName evidence="6">Hopanoid biosynthesis associated protein HpnK</fullName>
    </submittedName>
</protein>
<evidence type="ECO:0000256" key="3">
    <source>
        <dbReference type="ARBA" id="ARBA00022801"/>
    </source>
</evidence>
<dbReference type="GO" id="GO:0046872">
    <property type="term" value="F:metal ion binding"/>
    <property type="evidence" value="ECO:0007669"/>
    <property type="project" value="UniProtKB-KW"/>
</dbReference>
<keyword evidence="3" id="KW-0378">Hydrolase</keyword>
<dbReference type="KEGG" id="cyn:Cyan7425_4972"/>
<dbReference type="SUPFAM" id="SSF88713">
    <property type="entry name" value="Glycoside hydrolase/deacetylase"/>
    <property type="match status" value="1"/>
</dbReference>
<dbReference type="OrthoDB" id="9774177at2"/>
<sequence>MSRRAVINADDFGFSPAVNQAIITAHREGILTSTSLMVTGAAADSAIELAYQHPNLGVGLHLVLVSGRSVLPPAKIPHLVDATGEFPNSSLQAGLTYQFNRAARAELQLEIRAQLEKFRQSGLPLTHVDGHKHLHCHPVVIDILVSLAPEFNIPLIRLPQEELQLNLNWERQDWLRKTLWWWIFNQLGQYGRSRLEAAGIQSMQRVYGLLQTGRISEDYLLDLIPQIQADAVEIYAHPVAPLRGEPANSQGAVELAALLSPRVRDSLLQAGFELVPFN</sequence>
<dbReference type="eggNOG" id="COG3394">
    <property type="taxonomic scope" value="Bacteria"/>
</dbReference>
<dbReference type="GO" id="GO:0016787">
    <property type="term" value="F:hydrolase activity"/>
    <property type="evidence" value="ECO:0007669"/>
    <property type="project" value="UniProtKB-KW"/>
</dbReference>
<dbReference type="InterPro" id="IPR011330">
    <property type="entry name" value="Glyco_hydro/deAcase_b/a-brl"/>
</dbReference>